<organism evidence="2 3">
    <name type="scientific">Thioclava kandeliae</name>
    <dbReference type="NCBI Taxonomy" id="3070818"/>
    <lineage>
        <taxon>Bacteria</taxon>
        <taxon>Pseudomonadati</taxon>
        <taxon>Pseudomonadota</taxon>
        <taxon>Alphaproteobacteria</taxon>
        <taxon>Rhodobacterales</taxon>
        <taxon>Paracoccaceae</taxon>
        <taxon>Thioclava</taxon>
    </lineage>
</organism>
<evidence type="ECO:0000313" key="2">
    <source>
        <dbReference type="EMBL" id="MER5171698.1"/>
    </source>
</evidence>
<keyword evidence="1" id="KW-0472">Membrane</keyword>
<comment type="caution">
    <text evidence="2">The sequence shown here is derived from an EMBL/GenBank/DDBJ whole genome shotgun (WGS) entry which is preliminary data.</text>
</comment>
<proteinExistence type="predicted"/>
<feature type="transmembrane region" description="Helical" evidence="1">
    <location>
        <begin position="107"/>
        <end position="125"/>
    </location>
</feature>
<reference evidence="2 3" key="1">
    <citation type="submission" date="2024-06" db="EMBL/GenBank/DDBJ databases">
        <title>Thioclava kandeliae sp. nov. from a rhizosphere soil sample of Kandelia candel in a mangrove.</title>
        <authorList>
            <person name="Mu T."/>
        </authorList>
    </citation>
    <scope>NUCLEOTIDE SEQUENCE [LARGE SCALE GENOMIC DNA]</scope>
    <source>
        <strain evidence="2 3">CPCC 100088</strain>
    </source>
</reference>
<keyword evidence="3" id="KW-1185">Reference proteome</keyword>
<dbReference type="Proteomes" id="UP001438953">
    <property type="component" value="Unassembled WGS sequence"/>
</dbReference>
<dbReference type="RefSeq" id="WP_350936216.1">
    <property type="nucleotide sequence ID" value="NZ_JAYWLC010000005.1"/>
</dbReference>
<gene>
    <name evidence="2" type="ORF">VSX56_07905</name>
</gene>
<evidence type="ECO:0000256" key="1">
    <source>
        <dbReference type="SAM" id="Phobius"/>
    </source>
</evidence>
<sequence length="339" mass="36100">MVSLPKYDRLEATGRWTQSAEAAPQEVILSFGRASLVLSEVKETRFISHWSLPAMVRINPGKRPAIYAPSEETDERLEIEEETMIDAIERVHQVIAARKPHPGRLRGVLYASLAVAVLGGGGFWLPSALISHAASVAPPPTRQEIGQHLLRDLVKRTGAPCGGEAGNEALRKLAARIPGTAGIAVLPEGVSGVRWLPGGIVIMGQDLLEKYDTPEVAAGAIITAEVDAQAHDPLRRLLDWAGIGAAFRLLTTGALGSDDLTGYDSVMLDQSAPLPDSTALLAAFKTVGVSSTPYAYALDPSGEKVQPLIEADPFKGAPAPMPLLDDSQWVALQDICNTE</sequence>
<evidence type="ECO:0000313" key="3">
    <source>
        <dbReference type="Proteomes" id="UP001438953"/>
    </source>
</evidence>
<keyword evidence="1" id="KW-1133">Transmembrane helix</keyword>
<keyword evidence="1" id="KW-0812">Transmembrane</keyword>
<name>A0ABV1SFM0_9RHOB</name>
<protein>
    <submittedName>
        <fullName evidence="2">Uncharacterized protein</fullName>
    </submittedName>
</protein>
<dbReference type="EMBL" id="JAYWLC010000005">
    <property type="protein sequence ID" value="MER5171698.1"/>
    <property type="molecule type" value="Genomic_DNA"/>
</dbReference>
<accession>A0ABV1SFM0</accession>